<accession>A0A5C8KJS7</accession>
<dbReference type="InterPro" id="IPR029045">
    <property type="entry name" value="ClpP/crotonase-like_dom_sf"/>
</dbReference>
<evidence type="ECO:0000313" key="4">
    <source>
        <dbReference type="Proteomes" id="UP000321248"/>
    </source>
</evidence>
<proteinExistence type="predicted"/>
<comment type="caution">
    <text evidence="3">The sequence shown here is derived from an EMBL/GenBank/DDBJ whole genome shotgun (WGS) entry which is preliminary data.</text>
</comment>
<dbReference type="Gene3D" id="3.90.226.10">
    <property type="entry name" value="2-enoyl-CoA Hydratase, Chain A, domain 1"/>
    <property type="match status" value="1"/>
</dbReference>
<keyword evidence="4" id="KW-1185">Reference proteome</keyword>
<gene>
    <name evidence="3" type="ORF">FU658_13450</name>
</gene>
<feature type="transmembrane region" description="Helical" evidence="1">
    <location>
        <begin position="133"/>
        <end position="155"/>
    </location>
</feature>
<organism evidence="3 4">
    <name type="scientific">Alkalisalibacterium limincola</name>
    <dbReference type="NCBI Taxonomy" id="2699169"/>
    <lineage>
        <taxon>Bacteria</taxon>
        <taxon>Pseudomonadati</taxon>
        <taxon>Pseudomonadota</taxon>
        <taxon>Gammaproteobacteria</taxon>
        <taxon>Lysobacterales</taxon>
        <taxon>Lysobacteraceae</taxon>
        <taxon>Alkalisalibacterium</taxon>
    </lineage>
</organism>
<evidence type="ECO:0000256" key="1">
    <source>
        <dbReference type="SAM" id="Phobius"/>
    </source>
</evidence>
<dbReference type="Proteomes" id="UP000321248">
    <property type="component" value="Unassembled WGS sequence"/>
</dbReference>
<dbReference type="Pfam" id="PF14237">
    <property type="entry name" value="GYF_2"/>
    <property type="match status" value="1"/>
</dbReference>
<reference evidence="3 4" key="1">
    <citation type="submission" date="2019-08" db="EMBL/GenBank/DDBJ databases">
        <authorList>
            <person name="Karlyshev A.V."/>
        </authorList>
    </citation>
    <scope>NUCLEOTIDE SEQUENCE [LARGE SCALE GENOMIC DNA]</scope>
    <source>
        <strain evidence="3 4">Alg18-2.2</strain>
    </source>
</reference>
<dbReference type="SUPFAM" id="SSF52096">
    <property type="entry name" value="ClpP/crotonase"/>
    <property type="match status" value="1"/>
</dbReference>
<keyword evidence="1" id="KW-0812">Transmembrane</keyword>
<dbReference type="EMBL" id="VRTS01000012">
    <property type="protein sequence ID" value="TXK59644.1"/>
    <property type="molecule type" value="Genomic_DNA"/>
</dbReference>
<feature type="domain" description="GYF" evidence="2">
    <location>
        <begin position="3"/>
        <end position="49"/>
    </location>
</feature>
<dbReference type="InterPro" id="IPR025640">
    <property type="entry name" value="GYF_2"/>
</dbReference>
<dbReference type="InterPro" id="IPR023562">
    <property type="entry name" value="ClpP/TepA"/>
</dbReference>
<keyword evidence="1" id="KW-1133">Transmembrane helix</keyword>
<feature type="transmembrane region" description="Helical" evidence="1">
    <location>
        <begin position="97"/>
        <end position="121"/>
    </location>
</feature>
<protein>
    <recommendedName>
        <fullName evidence="2">GYF domain-containing protein</fullName>
    </recommendedName>
</protein>
<evidence type="ECO:0000259" key="2">
    <source>
        <dbReference type="Pfam" id="PF14237"/>
    </source>
</evidence>
<dbReference type="Pfam" id="PF00574">
    <property type="entry name" value="CLP_protease"/>
    <property type="match status" value="1"/>
</dbReference>
<keyword evidence="1" id="KW-0472">Membrane</keyword>
<name>A0A5C8KJS7_9GAMM</name>
<sequence length="529" mass="55646">MLWYLSRAGQVLGPFDADTLHARIDAGELGGNDLLAQPGDPTWQSVAQVFPARFPGPGPRARALVGGLALVAAAGCWVAYAGLGAIAWRVADSEEALGLSVLVMAACAGLLLLAVAAFAWVRWRGGGSIGPGVKVVAGISALVALPALAMGTLVFRTTVASDLEVDPHHLSINDKGEVLLLGGLGRTLAHDLQVLLESHTGELVLVLDNGGGIIDAAAAAADLLRARGPFTARVDGECASACTLLLAAADRIELYTDSRIGLHRPSNVLGGERGIDSDGTIKTMVEHLERAGFGPQALDAMRDTPPDDMAWLEPTTHFGVLPDFLLLDNDSQAVPAEARGTVLARALLARDMPEAAEMLDFFELAFPDHVRLHSDALLLAQTRQEGVEEALRQLLHGPFGTALAATPPHVARAWLRNLVKLDEQFEWESPGGACYAQALHPKAERAALARAVEVVRAAAERDWAPWQATSTLAASEPAIALPPLRPWPIAYSAQGPEADENCAGLLGTARSLAALPDHRLGAALLAELQ</sequence>
<dbReference type="AlphaFoldDB" id="A0A5C8KJS7"/>
<feature type="transmembrane region" description="Helical" evidence="1">
    <location>
        <begin position="63"/>
        <end position="91"/>
    </location>
</feature>
<dbReference type="RefSeq" id="WP_147892549.1">
    <property type="nucleotide sequence ID" value="NZ_VRTS01000012.1"/>
</dbReference>
<evidence type="ECO:0000313" key="3">
    <source>
        <dbReference type="EMBL" id="TXK59644.1"/>
    </source>
</evidence>